<dbReference type="InParanoid" id="A0A1Z5JLB5"/>
<organism evidence="2 3">
    <name type="scientific">Fistulifera solaris</name>
    <name type="common">Oleaginous diatom</name>
    <dbReference type="NCBI Taxonomy" id="1519565"/>
    <lineage>
        <taxon>Eukaryota</taxon>
        <taxon>Sar</taxon>
        <taxon>Stramenopiles</taxon>
        <taxon>Ochrophyta</taxon>
        <taxon>Bacillariophyta</taxon>
        <taxon>Bacillariophyceae</taxon>
        <taxon>Bacillariophycidae</taxon>
        <taxon>Naviculales</taxon>
        <taxon>Naviculaceae</taxon>
        <taxon>Fistulifera</taxon>
    </lineage>
</organism>
<name>A0A1Z5JLB5_FISSO</name>
<dbReference type="EMBL" id="BDSP01000084">
    <property type="protein sequence ID" value="GAX14815.1"/>
    <property type="molecule type" value="Genomic_DNA"/>
</dbReference>
<keyword evidence="3" id="KW-1185">Reference proteome</keyword>
<reference evidence="2 3" key="1">
    <citation type="journal article" date="2015" name="Plant Cell">
        <title>Oil accumulation by the oleaginous diatom Fistulifera solaris as revealed by the genome and transcriptome.</title>
        <authorList>
            <person name="Tanaka T."/>
            <person name="Maeda Y."/>
            <person name="Veluchamy A."/>
            <person name="Tanaka M."/>
            <person name="Abida H."/>
            <person name="Marechal E."/>
            <person name="Bowler C."/>
            <person name="Muto M."/>
            <person name="Sunaga Y."/>
            <person name="Tanaka M."/>
            <person name="Yoshino T."/>
            <person name="Taniguchi T."/>
            <person name="Fukuda Y."/>
            <person name="Nemoto M."/>
            <person name="Matsumoto M."/>
            <person name="Wong P.S."/>
            <person name="Aburatani S."/>
            <person name="Fujibuchi W."/>
        </authorList>
    </citation>
    <scope>NUCLEOTIDE SEQUENCE [LARGE SCALE GENOMIC DNA]</scope>
    <source>
        <strain evidence="2 3">JPCC DA0580</strain>
    </source>
</reference>
<dbReference type="AlphaFoldDB" id="A0A1Z5JLB5"/>
<comment type="caution">
    <text evidence="2">The sequence shown here is derived from an EMBL/GenBank/DDBJ whole genome shotgun (WGS) entry which is preliminary data.</text>
</comment>
<sequence>MNRSQPSDFSASVDGAAEAASDLEGAPEGARDLVGSKDGPMEGAGEEVGVGEGASEGLIVGCPSKRRSESSKTRPCTKAKESNNSVDPNRKNGYRMMNLNKL</sequence>
<proteinExistence type="predicted"/>
<gene>
    <name evidence="2" type="ORF">FisN_29Lu020</name>
</gene>
<protein>
    <submittedName>
        <fullName evidence="2">Uncharacterized protein</fullName>
    </submittedName>
</protein>
<evidence type="ECO:0000313" key="3">
    <source>
        <dbReference type="Proteomes" id="UP000198406"/>
    </source>
</evidence>
<evidence type="ECO:0000313" key="2">
    <source>
        <dbReference type="EMBL" id="GAX14815.1"/>
    </source>
</evidence>
<feature type="compositionally biased region" description="Polar residues" evidence="1">
    <location>
        <begin position="1"/>
        <end position="10"/>
    </location>
</feature>
<evidence type="ECO:0000256" key="1">
    <source>
        <dbReference type="SAM" id="MobiDB-lite"/>
    </source>
</evidence>
<dbReference type="Proteomes" id="UP000198406">
    <property type="component" value="Unassembled WGS sequence"/>
</dbReference>
<feature type="region of interest" description="Disordered" evidence="1">
    <location>
        <begin position="1"/>
        <end position="102"/>
    </location>
</feature>
<accession>A0A1Z5JLB5</accession>